<accession>Q8UJJ1</accession>
<keyword evidence="2" id="KW-1185">Reference proteome</keyword>
<dbReference type="PIR" id="AF3219">
    <property type="entry name" value="AF3219"/>
</dbReference>
<geneLocation type="plasmid" evidence="1 2">
    <name>At</name>
</geneLocation>
<protein>
    <submittedName>
        <fullName evidence="1">Uncharacterized protein</fullName>
    </submittedName>
</protein>
<dbReference type="KEGG" id="atu:Atu5486"/>
<evidence type="ECO:0000313" key="1">
    <source>
        <dbReference type="EMBL" id="AAL46172.1"/>
    </source>
</evidence>
<dbReference type="Proteomes" id="UP000000813">
    <property type="component" value="Plasmid At"/>
</dbReference>
<dbReference type="AlphaFoldDB" id="Q8UJJ1"/>
<reference evidence="1 2" key="1">
    <citation type="journal article" date="2001" name="Science">
        <title>The genome of the natural genetic engineer Agrobacterium tumefaciens C58.</title>
        <authorList>
            <person name="Wood D.W."/>
            <person name="Setubal J.C."/>
            <person name="Kaul R."/>
            <person name="Monks D.E."/>
            <person name="Kitajima J.P."/>
            <person name="Okura V.K."/>
            <person name="Zhou Y."/>
            <person name="Chen L."/>
            <person name="Wood G.E."/>
            <person name="Almeida N.F.Jr."/>
            <person name="Woo L."/>
            <person name="Chen Y."/>
            <person name="Paulsen I.T."/>
            <person name="Eisen J.A."/>
            <person name="Karp P.D."/>
            <person name="Bovee D.Sr."/>
            <person name="Chapman P."/>
            <person name="Clendenning J."/>
            <person name="Deatherage G."/>
            <person name="Gillet W."/>
            <person name="Grant C."/>
            <person name="Kutyavin T."/>
            <person name="Levy R."/>
            <person name="Li M.J."/>
            <person name="McClelland E."/>
            <person name="Palmieri A."/>
            <person name="Raymond C."/>
            <person name="Rouse G."/>
            <person name="Saenphimmachak C."/>
            <person name="Wu Z."/>
            <person name="Romero P."/>
            <person name="Gordon D."/>
            <person name="Zhang S."/>
            <person name="Yoo H."/>
            <person name="Tao Y."/>
            <person name="Biddle P."/>
            <person name="Jung M."/>
            <person name="Krespan W."/>
            <person name="Perry M."/>
            <person name="Gordon-Kamm B."/>
            <person name="Liao L."/>
            <person name="Kim S."/>
            <person name="Hendrick C."/>
            <person name="Zhao Z.Y."/>
            <person name="Dolan M."/>
            <person name="Chumley F."/>
            <person name="Tingey S.V."/>
            <person name="Tomb J.F."/>
            <person name="Gordon M.P."/>
            <person name="Olson M.V."/>
            <person name="Nester E.W."/>
        </authorList>
    </citation>
    <scope>NUCLEOTIDE SEQUENCE [LARGE SCALE GENOMIC DNA]</scope>
    <source>
        <strain evidence="2">C58 / ATCC 33970</strain>
    </source>
</reference>
<gene>
    <name evidence="1" type="ordered locus">Atu5486</name>
</gene>
<reference evidence="1 2" key="2">
    <citation type="journal article" date="2001" name="Science">
        <title>Genome sequence of the plant pathogen and biotechnology agent Agrobacterium tumefaciens C58.</title>
        <authorList>
            <person name="Goodner B."/>
            <person name="Hinkle G."/>
            <person name="Gattung S."/>
            <person name="Miller N."/>
            <person name="Blanchard M."/>
            <person name="Qurollo B."/>
            <person name="Goldman B.S."/>
            <person name="Cao Y."/>
            <person name="Askenazi M."/>
            <person name="Halling C."/>
            <person name="Mullin L."/>
            <person name="Houmiel K."/>
            <person name="Gordon J."/>
            <person name="Vaudin M."/>
            <person name="Iartchouk O."/>
            <person name="Epp A."/>
            <person name="Liu F."/>
            <person name="Wollam C."/>
            <person name="Allinger M."/>
            <person name="Doughty D."/>
            <person name="Scott C."/>
            <person name="Lappas C."/>
            <person name="Markelz B."/>
            <person name="Flanagan C."/>
            <person name="Crowell C."/>
            <person name="Gurson J."/>
            <person name="Lomo C."/>
            <person name="Sear C."/>
            <person name="Strub G."/>
            <person name="Cielo C."/>
            <person name="Slater S."/>
        </authorList>
    </citation>
    <scope>NUCLEOTIDE SEQUENCE [LARGE SCALE GENOMIC DNA]</scope>
    <source>
        <strain evidence="2">C58 / ATCC 33970</strain>
    </source>
</reference>
<keyword evidence="1" id="KW-0614">Plasmid</keyword>
<proteinExistence type="predicted"/>
<organism evidence="1 2">
    <name type="scientific">Agrobacterium fabrum (strain C58 / ATCC 33970)</name>
    <name type="common">Agrobacterium tumefaciens (strain C58)</name>
    <dbReference type="NCBI Taxonomy" id="176299"/>
    <lineage>
        <taxon>Bacteria</taxon>
        <taxon>Pseudomonadati</taxon>
        <taxon>Pseudomonadota</taxon>
        <taxon>Alphaproteobacteria</taxon>
        <taxon>Hyphomicrobiales</taxon>
        <taxon>Rhizobiaceae</taxon>
        <taxon>Rhizobium/Agrobacterium group</taxon>
        <taxon>Agrobacterium</taxon>
        <taxon>Agrobacterium tumefaciens complex</taxon>
    </lineage>
</organism>
<dbReference type="BioCyc" id="AGRO:ATU5486-MONOMER"/>
<dbReference type="HOGENOM" id="CLU_2115809_0_0_5"/>
<dbReference type="EMBL" id="AE007872">
    <property type="protein sequence ID" value="AAL46172.1"/>
    <property type="molecule type" value="Genomic_DNA"/>
</dbReference>
<dbReference type="EnsemblBacteria" id="AAL46172">
    <property type="protein sequence ID" value="AAL46172"/>
    <property type="gene ID" value="Atu5486"/>
</dbReference>
<evidence type="ECO:0000313" key="2">
    <source>
        <dbReference type="Proteomes" id="UP000000813"/>
    </source>
</evidence>
<name>Q8UJJ1_AGRFC</name>
<sequence length="114" mass="13486">MRVPVTNHNARSMRFQLLSPNLIEISTRDDCIRKTIAPRRVPSRAGWAPTIEGLDLKFSPLRHRLWRSRRHDRTWKTVRICEFLIFPSCHRGGFCFSTGTYPGRVWTMHLRRPT</sequence>